<evidence type="ECO:0000256" key="1">
    <source>
        <dbReference type="SAM" id="MobiDB-lite"/>
    </source>
</evidence>
<proteinExistence type="predicted"/>
<dbReference type="Proteomes" id="UP001219525">
    <property type="component" value="Unassembled WGS sequence"/>
</dbReference>
<protein>
    <submittedName>
        <fullName evidence="2">Uncharacterized protein</fullName>
    </submittedName>
</protein>
<name>A0AAD6Y9Z5_9AGAR</name>
<reference evidence="2" key="1">
    <citation type="submission" date="2023-03" db="EMBL/GenBank/DDBJ databases">
        <title>Massive genome expansion in bonnet fungi (Mycena s.s.) driven by repeated elements and novel gene families across ecological guilds.</title>
        <authorList>
            <consortium name="Lawrence Berkeley National Laboratory"/>
            <person name="Harder C.B."/>
            <person name="Miyauchi S."/>
            <person name="Viragh M."/>
            <person name="Kuo A."/>
            <person name="Thoen E."/>
            <person name="Andreopoulos B."/>
            <person name="Lu D."/>
            <person name="Skrede I."/>
            <person name="Drula E."/>
            <person name="Henrissat B."/>
            <person name="Morin E."/>
            <person name="Kohler A."/>
            <person name="Barry K."/>
            <person name="LaButti K."/>
            <person name="Morin E."/>
            <person name="Salamov A."/>
            <person name="Lipzen A."/>
            <person name="Mereny Z."/>
            <person name="Hegedus B."/>
            <person name="Baldrian P."/>
            <person name="Stursova M."/>
            <person name="Weitz H."/>
            <person name="Taylor A."/>
            <person name="Grigoriev I.V."/>
            <person name="Nagy L.G."/>
            <person name="Martin F."/>
            <person name="Kauserud H."/>
        </authorList>
    </citation>
    <scope>NUCLEOTIDE SEQUENCE</scope>
    <source>
        <strain evidence="2">9144</strain>
    </source>
</reference>
<gene>
    <name evidence="2" type="ORF">GGX14DRAFT_566020</name>
</gene>
<feature type="region of interest" description="Disordered" evidence="1">
    <location>
        <begin position="275"/>
        <end position="295"/>
    </location>
</feature>
<sequence>MSVGFSSDYRNITDKKYAYVNENVRKDYDAKTVTKYIGRKAARKIEEHAGQVRESSSESSESDGDSDHWESVSESETQSESERPYSVPESDDESDASVEIIDPEQFKPPVIELLDDTPPDSPARTPSPSRPPQEIVAAVERSVASVFCMQKLHRLPFLKRNVQRGFLRYCRARGVPTESDSCFSSTSVVFRLADGVLPSYETFIISYECPLCHLHRPFPTKEVLQTHLNEGHPDVFTVWEDIDNKKNWKLDLVFPGEKEDRHLSLTVSMRDYEAPADAEGQLSTPPSPPNPFGPTARFPFLPAKSEFGGPDLKYSVRFGGPKIYDLLGLLPMEPFGVQAWSVLDREEEIFESDDIPDEHKVMHALWARWIFSNRNSFITDYFNGAKEFIDEYWRMIRLAAGWDALRFWLVMLVTTRFLTGRHVMLLLKHYESCCIEE</sequence>
<feature type="region of interest" description="Disordered" evidence="1">
    <location>
        <begin position="110"/>
        <end position="133"/>
    </location>
</feature>
<dbReference type="AlphaFoldDB" id="A0AAD6Y9Z5"/>
<keyword evidence="3" id="KW-1185">Reference proteome</keyword>
<evidence type="ECO:0000313" key="3">
    <source>
        <dbReference type="Proteomes" id="UP001219525"/>
    </source>
</evidence>
<comment type="caution">
    <text evidence="2">The sequence shown here is derived from an EMBL/GenBank/DDBJ whole genome shotgun (WGS) entry which is preliminary data.</text>
</comment>
<evidence type="ECO:0000313" key="2">
    <source>
        <dbReference type="EMBL" id="KAJ7209505.1"/>
    </source>
</evidence>
<feature type="region of interest" description="Disordered" evidence="1">
    <location>
        <begin position="45"/>
        <end position="96"/>
    </location>
</feature>
<dbReference type="EMBL" id="JARJCW010000030">
    <property type="protein sequence ID" value="KAJ7209505.1"/>
    <property type="molecule type" value="Genomic_DNA"/>
</dbReference>
<organism evidence="2 3">
    <name type="scientific">Mycena pura</name>
    <dbReference type="NCBI Taxonomy" id="153505"/>
    <lineage>
        <taxon>Eukaryota</taxon>
        <taxon>Fungi</taxon>
        <taxon>Dikarya</taxon>
        <taxon>Basidiomycota</taxon>
        <taxon>Agaricomycotina</taxon>
        <taxon>Agaricomycetes</taxon>
        <taxon>Agaricomycetidae</taxon>
        <taxon>Agaricales</taxon>
        <taxon>Marasmiineae</taxon>
        <taxon>Mycenaceae</taxon>
        <taxon>Mycena</taxon>
    </lineage>
</organism>
<accession>A0AAD6Y9Z5</accession>